<keyword evidence="1" id="KW-0472">Membrane</keyword>
<sequence length="108" mass="11084">MADDSTSSPLDPPATGKILQCFSGSFVAGTIAMLAYRMMLAIAANFAARPVLTDNPAVANISSAVRTLVVGMAALGAGIFGLAALGIFLLGIQLLFQRLTGRPSTLQD</sequence>
<dbReference type="RefSeq" id="WP_073608560.1">
    <property type="nucleotide sequence ID" value="NZ_MRCG01000007.1"/>
</dbReference>
<dbReference type="OrthoDB" id="515558at2"/>
<evidence type="ECO:0000256" key="1">
    <source>
        <dbReference type="SAM" id="Phobius"/>
    </source>
</evidence>
<dbReference type="AlphaFoldDB" id="A0A1U7J5T3"/>
<dbReference type="EMBL" id="MRCG01000007">
    <property type="protein sequence ID" value="OKH48108.1"/>
    <property type="molecule type" value="Genomic_DNA"/>
</dbReference>
<organism evidence="2 3">
    <name type="scientific">Phormidium tenue NIES-30</name>
    <dbReference type="NCBI Taxonomy" id="549789"/>
    <lineage>
        <taxon>Bacteria</taxon>
        <taxon>Bacillati</taxon>
        <taxon>Cyanobacteriota</taxon>
        <taxon>Cyanophyceae</taxon>
        <taxon>Oscillatoriophycideae</taxon>
        <taxon>Oscillatoriales</taxon>
        <taxon>Oscillatoriaceae</taxon>
        <taxon>Phormidium</taxon>
    </lineage>
</organism>
<keyword evidence="1" id="KW-1133">Transmembrane helix</keyword>
<reference evidence="2 3" key="1">
    <citation type="submission" date="2016-11" db="EMBL/GenBank/DDBJ databases">
        <title>Draft Genome Sequences of Nine Cyanobacterial Strains from Diverse Habitats.</title>
        <authorList>
            <person name="Zhu T."/>
            <person name="Hou S."/>
            <person name="Lu X."/>
            <person name="Hess W.R."/>
        </authorList>
    </citation>
    <scope>NUCLEOTIDE SEQUENCE [LARGE SCALE GENOMIC DNA]</scope>
    <source>
        <strain evidence="2 3">NIES-30</strain>
    </source>
</reference>
<dbReference type="InterPro" id="IPR021434">
    <property type="entry name" value="DUF3082"/>
</dbReference>
<protein>
    <recommendedName>
        <fullName evidence="4">DUF3082 domain-containing protein</fullName>
    </recommendedName>
</protein>
<gene>
    <name evidence="2" type="ORF">NIES30_11455</name>
</gene>
<feature type="transmembrane region" description="Helical" evidence="1">
    <location>
        <begin position="68"/>
        <end position="96"/>
    </location>
</feature>
<dbReference type="Pfam" id="PF11282">
    <property type="entry name" value="DUF3082"/>
    <property type="match status" value="1"/>
</dbReference>
<dbReference type="STRING" id="549789.NIES30_11455"/>
<dbReference type="PANTHER" id="PTHR35733:SF1">
    <property type="entry name" value="OS02G0307800 PROTEIN"/>
    <property type="match status" value="1"/>
</dbReference>
<comment type="caution">
    <text evidence="2">The sequence shown here is derived from an EMBL/GenBank/DDBJ whole genome shotgun (WGS) entry which is preliminary data.</text>
</comment>
<keyword evidence="3" id="KW-1185">Reference proteome</keyword>
<dbReference type="PANTHER" id="PTHR35733">
    <property type="entry name" value="OS02G0307800 PROTEIN"/>
    <property type="match status" value="1"/>
</dbReference>
<evidence type="ECO:0008006" key="4">
    <source>
        <dbReference type="Google" id="ProtNLM"/>
    </source>
</evidence>
<name>A0A1U7J5T3_9CYAN</name>
<dbReference type="Proteomes" id="UP000185557">
    <property type="component" value="Unassembled WGS sequence"/>
</dbReference>
<proteinExistence type="predicted"/>
<evidence type="ECO:0000313" key="3">
    <source>
        <dbReference type="Proteomes" id="UP000185557"/>
    </source>
</evidence>
<evidence type="ECO:0000313" key="2">
    <source>
        <dbReference type="EMBL" id="OKH48108.1"/>
    </source>
</evidence>
<accession>A0A1U7J5T3</accession>
<keyword evidence="1" id="KW-0812">Transmembrane</keyword>
<feature type="transmembrane region" description="Helical" evidence="1">
    <location>
        <begin position="26"/>
        <end position="48"/>
    </location>
</feature>